<dbReference type="GO" id="GO:0045893">
    <property type="term" value="P:positive regulation of DNA-templated transcription"/>
    <property type="evidence" value="ECO:0007669"/>
    <property type="project" value="InterPro"/>
</dbReference>
<proteinExistence type="predicted"/>
<organism evidence="4 5">
    <name type="scientific">Rhipicephalus microplus</name>
    <name type="common">Cattle tick</name>
    <name type="synonym">Boophilus microplus</name>
    <dbReference type="NCBI Taxonomy" id="6941"/>
    <lineage>
        <taxon>Eukaryota</taxon>
        <taxon>Metazoa</taxon>
        <taxon>Ecdysozoa</taxon>
        <taxon>Arthropoda</taxon>
        <taxon>Chelicerata</taxon>
        <taxon>Arachnida</taxon>
        <taxon>Acari</taxon>
        <taxon>Parasitiformes</taxon>
        <taxon>Ixodida</taxon>
        <taxon>Ixodoidea</taxon>
        <taxon>Ixodidae</taxon>
        <taxon>Rhipicephalinae</taxon>
        <taxon>Rhipicephalus</taxon>
        <taxon>Boophilus</taxon>
    </lineage>
</organism>
<dbReference type="GO" id="GO:0003677">
    <property type="term" value="F:DNA binding"/>
    <property type="evidence" value="ECO:0007669"/>
    <property type="project" value="UniProtKB-UniRule"/>
</dbReference>
<name>A0A9J6EWK8_RHIMP</name>
<evidence type="ECO:0000313" key="4">
    <source>
        <dbReference type="EMBL" id="KAH8038915.1"/>
    </source>
</evidence>
<dbReference type="PROSITE" id="PS50252">
    <property type="entry name" value="TBOX_3"/>
    <property type="match status" value="1"/>
</dbReference>
<dbReference type="GO" id="GO:0005634">
    <property type="term" value="C:nucleus"/>
    <property type="evidence" value="ECO:0007669"/>
    <property type="project" value="UniProtKB-SubCell"/>
</dbReference>
<feature type="region of interest" description="Disordered" evidence="2">
    <location>
        <begin position="51"/>
        <end position="112"/>
    </location>
</feature>
<evidence type="ECO:0000256" key="1">
    <source>
        <dbReference type="PROSITE-ProRule" id="PRU00201"/>
    </source>
</evidence>
<keyword evidence="5" id="KW-1185">Reference proteome</keyword>
<dbReference type="Gene3D" id="2.60.40.820">
    <property type="entry name" value="Transcription factor, T-box"/>
    <property type="match status" value="1"/>
</dbReference>
<dbReference type="AlphaFoldDB" id="A0A9J6EWK8"/>
<evidence type="ECO:0000259" key="3">
    <source>
        <dbReference type="PROSITE" id="PS50252"/>
    </source>
</evidence>
<dbReference type="Pfam" id="PF00907">
    <property type="entry name" value="T-box"/>
    <property type="match status" value="1"/>
</dbReference>
<dbReference type="VEuPathDB" id="VectorBase:LOC119159793"/>
<comment type="caution">
    <text evidence="4">The sequence shown here is derived from an EMBL/GenBank/DDBJ whole genome shotgun (WGS) entry which is preliminary data.</text>
</comment>
<keyword evidence="1" id="KW-0238">DNA-binding</keyword>
<comment type="subcellular location">
    <subcellularLocation>
        <location evidence="1">Nucleus</location>
    </subcellularLocation>
</comment>
<dbReference type="Proteomes" id="UP000821866">
    <property type="component" value="Chromosome 1"/>
</dbReference>
<gene>
    <name evidence="4" type="ORF">HPB51_004027</name>
</gene>
<accession>A0A9J6EWK8</accession>
<reference evidence="4" key="2">
    <citation type="submission" date="2021-09" db="EMBL/GenBank/DDBJ databases">
        <authorList>
            <person name="Jia N."/>
            <person name="Wang J."/>
            <person name="Shi W."/>
            <person name="Du L."/>
            <person name="Sun Y."/>
            <person name="Zhan W."/>
            <person name="Jiang J."/>
            <person name="Wang Q."/>
            <person name="Zhang B."/>
            <person name="Ji P."/>
            <person name="Sakyi L.B."/>
            <person name="Cui X."/>
            <person name="Yuan T."/>
            <person name="Jiang B."/>
            <person name="Yang W."/>
            <person name="Lam T.T.-Y."/>
            <person name="Chang Q."/>
            <person name="Ding S."/>
            <person name="Wang X."/>
            <person name="Zhu J."/>
            <person name="Ruan X."/>
            <person name="Zhao L."/>
            <person name="Wei J."/>
            <person name="Que T."/>
            <person name="Du C."/>
            <person name="Cheng J."/>
            <person name="Dai P."/>
            <person name="Han X."/>
            <person name="Huang E."/>
            <person name="Gao Y."/>
            <person name="Liu J."/>
            <person name="Shao H."/>
            <person name="Ye R."/>
            <person name="Li L."/>
            <person name="Wei W."/>
            <person name="Wang X."/>
            <person name="Wang C."/>
            <person name="Huo Q."/>
            <person name="Li W."/>
            <person name="Guo W."/>
            <person name="Chen H."/>
            <person name="Chen S."/>
            <person name="Zhou L."/>
            <person name="Zhou L."/>
            <person name="Ni X."/>
            <person name="Tian J."/>
            <person name="Zhou Y."/>
            <person name="Sheng Y."/>
            <person name="Liu T."/>
            <person name="Pan Y."/>
            <person name="Xia L."/>
            <person name="Li J."/>
            <person name="Zhao F."/>
            <person name="Cao W."/>
        </authorList>
    </citation>
    <scope>NUCLEOTIDE SEQUENCE</scope>
    <source>
        <strain evidence="4">Rmic-2018</strain>
        <tissue evidence="4">Larvae</tissue>
    </source>
</reference>
<protein>
    <recommendedName>
        <fullName evidence="3">T-box domain-containing protein</fullName>
    </recommendedName>
</protein>
<evidence type="ECO:0000313" key="5">
    <source>
        <dbReference type="Proteomes" id="UP000821866"/>
    </source>
</evidence>
<sequence>MRLGELFFDRSTLAPRAWCRLKHSFPFLPSIPTLGAACLLTSTKDRPSLAEAYRSSTEFPDSCKGSSGDGRVGSPCLEGASSGGGRCTSADDGGSSSPALSQSGCPEDERKPLHPKLVGVSASLEMKALWDEFNALGTEMIVTKAGR</sequence>
<dbReference type="GO" id="GO:0003700">
    <property type="term" value="F:DNA-binding transcription factor activity"/>
    <property type="evidence" value="ECO:0007669"/>
    <property type="project" value="InterPro"/>
</dbReference>
<dbReference type="InterPro" id="IPR036960">
    <property type="entry name" value="T-box_sf"/>
</dbReference>
<evidence type="ECO:0000256" key="2">
    <source>
        <dbReference type="SAM" id="MobiDB-lite"/>
    </source>
</evidence>
<keyword evidence="1" id="KW-0539">Nucleus</keyword>
<comment type="caution">
    <text evidence="1">Lacks conserved residue(s) required for the propagation of feature annotation.</text>
</comment>
<feature type="compositionally biased region" description="Polar residues" evidence="2">
    <location>
        <begin position="94"/>
        <end position="104"/>
    </location>
</feature>
<dbReference type="EMBL" id="JABSTU010000001">
    <property type="protein sequence ID" value="KAH8038915.1"/>
    <property type="molecule type" value="Genomic_DNA"/>
</dbReference>
<feature type="domain" description="T-box" evidence="3">
    <location>
        <begin position="124"/>
        <end position="147"/>
    </location>
</feature>
<reference evidence="4" key="1">
    <citation type="journal article" date="2020" name="Cell">
        <title>Large-Scale Comparative Analyses of Tick Genomes Elucidate Their Genetic Diversity and Vector Capacities.</title>
        <authorList>
            <consortium name="Tick Genome and Microbiome Consortium (TIGMIC)"/>
            <person name="Jia N."/>
            <person name="Wang J."/>
            <person name="Shi W."/>
            <person name="Du L."/>
            <person name="Sun Y."/>
            <person name="Zhan W."/>
            <person name="Jiang J.F."/>
            <person name="Wang Q."/>
            <person name="Zhang B."/>
            <person name="Ji P."/>
            <person name="Bell-Sakyi L."/>
            <person name="Cui X.M."/>
            <person name="Yuan T.T."/>
            <person name="Jiang B.G."/>
            <person name="Yang W.F."/>
            <person name="Lam T.T."/>
            <person name="Chang Q.C."/>
            <person name="Ding S.J."/>
            <person name="Wang X.J."/>
            <person name="Zhu J.G."/>
            <person name="Ruan X.D."/>
            <person name="Zhao L."/>
            <person name="Wei J.T."/>
            <person name="Ye R.Z."/>
            <person name="Que T.C."/>
            <person name="Du C.H."/>
            <person name="Zhou Y.H."/>
            <person name="Cheng J.X."/>
            <person name="Dai P.F."/>
            <person name="Guo W.B."/>
            <person name="Han X.H."/>
            <person name="Huang E.J."/>
            <person name="Li L.F."/>
            <person name="Wei W."/>
            <person name="Gao Y.C."/>
            <person name="Liu J.Z."/>
            <person name="Shao H.Z."/>
            <person name="Wang X."/>
            <person name="Wang C.C."/>
            <person name="Yang T.C."/>
            <person name="Huo Q.B."/>
            <person name="Li W."/>
            <person name="Chen H.Y."/>
            <person name="Chen S.E."/>
            <person name="Zhou L.G."/>
            <person name="Ni X.B."/>
            <person name="Tian J.H."/>
            <person name="Sheng Y."/>
            <person name="Liu T."/>
            <person name="Pan Y.S."/>
            <person name="Xia L.Y."/>
            <person name="Li J."/>
            <person name="Zhao F."/>
            <person name="Cao W.C."/>
        </authorList>
    </citation>
    <scope>NUCLEOTIDE SEQUENCE</scope>
    <source>
        <strain evidence="4">Rmic-2018</strain>
    </source>
</reference>
<dbReference type="InterPro" id="IPR046360">
    <property type="entry name" value="T-box_DNA-bd"/>
</dbReference>